<dbReference type="SMART" id="SM00382">
    <property type="entry name" value="AAA"/>
    <property type="match status" value="2"/>
</dbReference>
<evidence type="ECO:0000256" key="3">
    <source>
        <dbReference type="ARBA" id="ARBA00023186"/>
    </source>
</evidence>
<feature type="domain" description="AAA+ ATPase" evidence="5">
    <location>
        <begin position="493"/>
        <end position="654"/>
    </location>
</feature>
<dbReference type="PANTHER" id="PTHR11638">
    <property type="entry name" value="ATP-DEPENDENT CLP PROTEASE"/>
    <property type="match status" value="1"/>
</dbReference>
<dbReference type="InterPro" id="IPR001270">
    <property type="entry name" value="ClpA/B"/>
</dbReference>
<dbReference type="EMBL" id="JBHSMQ010000014">
    <property type="protein sequence ID" value="MFC5457949.1"/>
    <property type="molecule type" value="Genomic_DNA"/>
</dbReference>
<reference evidence="8" key="1">
    <citation type="journal article" date="2019" name="Int. J. Syst. Evol. Microbiol.">
        <title>The Global Catalogue of Microorganisms (GCM) 10K type strain sequencing project: providing services to taxonomists for standard genome sequencing and annotation.</title>
        <authorList>
            <consortium name="The Broad Institute Genomics Platform"/>
            <consortium name="The Broad Institute Genome Sequencing Center for Infectious Disease"/>
            <person name="Wu L."/>
            <person name="Ma J."/>
        </authorList>
    </citation>
    <scope>NUCLEOTIDE SEQUENCE [LARGE SCALE GENOMIC DNA]</scope>
    <source>
        <strain evidence="8">CGMCC 4.1469</strain>
    </source>
</reference>
<dbReference type="InterPro" id="IPR027417">
    <property type="entry name" value="P-loop_NTPase"/>
</dbReference>
<dbReference type="Proteomes" id="UP001596052">
    <property type="component" value="Unassembled WGS sequence"/>
</dbReference>
<evidence type="ECO:0000256" key="2">
    <source>
        <dbReference type="ARBA" id="ARBA00022840"/>
    </source>
</evidence>
<dbReference type="Gene3D" id="1.10.8.60">
    <property type="match status" value="1"/>
</dbReference>
<keyword evidence="3" id="KW-0143">Chaperone</keyword>
<feature type="domain" description="AAA+ ATPase" evidence="5">
    <location>
        <begin position="226"/>
        <end position="352"/>
    </location>
</feature>
<evidence type="ECO:0000256" key="4">
    <source>
        <dbReference type="SAM" id="MobiDB-lite"/>
    </source>
</evidence>
<organism evidence="7 8">
    <name type="scientific">Prosthecobacter fluviatilis</name>
    <dbReference type="NCBI Taxonomy" id="445931"/>
    <lineage>
        <taxon>Bacteria</taxon>
        <taxon>Pseudomonadati</taxon>
        <taxon>Verrucomicrobiota</taxon>
        <taxon>Verrucomicrobiia</taxon>
        <taxon>Verrucomicrobiales</taxon>
        <taxon>Verrucomicrobiaceae</taxon>
        <taxon>Prosthecobacter</taxon>
    </lineage>
</organism>
<dbReference type="InterPro" id="IPR003593">
    <property type="entry name" value="AAA+_ATPase"/>
</dbReference>
<dbReference type="InterPro" id="IPR050130">
    <property type="entry name" value="ClpA_ClpB"/>
</dbReference>
<gene>
    <name evidence="7" type="ORF">ACFQDI_23975</name>
</gene>
<feature type="region of interest" description="Disordered" evidence="4">
    <location>
        <begin position="935"/>
        <end position="961"/>
    </location>
</feature>
<keyword evidence="1" id="KW-0547">Nucleotide-binding</keyword>
<evidence type="ECO:0000259" key="6">
    <source>
        <dbReference type="SMART" id="SM01086"/>
    </source>
</evidence>
<evidence type="ECO:0000313" key="8">
    <source>
        <dbReference type="Proteomes" id="UP001596052"/>
    </source>
</evidence>
<protein>
    <submittedName>
        <fullName evidence="7">AAA family ATPase</fullName>
    </submittedName>
</protein>
<sequence length="1073" mass="119483">MSEQTFHVHAVTLGLGDDLELLECHGFPEVSSLGDRPGRAAVGLRTKIATLLADAEAVPAASLHRRMTGKDARVEQLTLRLEPAKKRADWKEPVELRFDYISWTEAEDLHLAFVPVLGVQVMAAKPEQIPARVEAHVRLTLVDRVKKVTLQRLVVSQCVKTLHVDALSVTAAIPTPRQLEMEKEGEKQTKSMLKEVALKFTRHHTAPGFELEATLHLLRESLDARQPASVLLIGPAGVGKTAAVRELARTSERNVWSTSGAQLIAGQSGFGQWQERCRELCREAAATKAVLHLGSLLELMEVGQHSANAQSIASFLRPWIARGELLAVAECTPEQLAVIERRDPHLAGAFIHVRVSEPAPEVTRRILGSVFHHLARKDSDHAQSAAALDWLHRLHRRYATYSANPGRPIRFLTTLVTEQPSDQKTRLTPEQVTAAFMRETGLPEVLLRDELPLDLDTTRTWFTQRVIGQPEAVEAVLDLLATIKARLNRPRQPLGSFLFVGPTGTGKTELAKSLAEFLFGSASRLARFDLSEFSDAVSVQRLIGGMGQTEGLLTARIREQPFSVLLLDEFEKADPAFFDLLLQMLGDGRLTDAAGRTADFCNTVIIMTSNLGAREFQRGSMGFASDGQGDDGGAHFDEAARQFLRPEIYNRLGGILRFRALSRDLMLRVTRRHLDLLRQRDGIRLRDVDLRLGPGVEEHLAALGHDPKYGARPLKRVLERTLMVPLAEVLNEVRHRQPLVATVNLNRGRLVIEVRQRQAAEDAAATRRAVELADDVLAARRRLSKLARSSTVSALENEVPLLALLERRGAKRGWLSPEEQTRLVRLGHLRRALAELETLVQRMDALETETLGTFHLAGGFDATTLQQSQSEIQHDRLRLQRDFFRFSFPQPDEIVVAIYSEHRDWMQQLISIYLDHATALGGRLAGFEFVLPPAGRDAPDAQTRREPAKKTEEPMAKPPGGWVGAIMHLRGDLFHPRFKQETGLHELVSKGVRRLCLVEAAATSLSDYVTPTGIHRAGFITDKGVKPQRLFNVDEQKITDSMMGESAWPRPEPEAAMRRLIEARLTQAVEDMA</sequence>
<dbReference type="Pfam" id="PF07724">
    <property type="entry name" value="AAA_2"/>
    <property type="match status" value="1"/>
</dbReference>
<accession>A0ABW0KX46</accession>
<dbReference type="RefSeq" id="WP_377171800.1">
    <property type="nucleotide sequence ID" value="NZ_JBHSMQ010000014.1"/>
</dbReference>
<dbReference type="SMART" id="SM01086">
    <property type="entry name" value="ClpB_D2-small"/>
    <property type="match status" value="1"/>
</dbReference>
<dbReference type="Gene3D" id="3.40.50.300">
    <property type="entry name" value="P-loop containing nucleotide triphosphate hydrolases"/>
    <property type="match status" value="2"/>
</dbReference>
<dbReference type="PANTHER" id="PTHR11638:SF18">
    <property type="entry name" value="HEAT SHOCK PROTEIN 104"/>
    <property type="match status" value="1"/>
</dbReference>
<dbReference type="InterPro" id="IPR003959">
    <property type="entry name" value="ATPase_AAA_core"/>
</dbReference>
<feature type="domain" description="Clp ATPase C-terminal" evidence="6">
    <location>
        <begin position="661"/>
        <end position="752"/>
    </location>
</feature>
<proteinExistence type="predicted"/>
<feature type="compositionally biased region" description="Basic and acidic residues" evidence="4">
    <location>
        <begin position="937"/>
        <end position="955"/>
    </location>
</feature>
<evidence type="ECO:0000259" key="5">
    <source>
        <dbReference type="SMART" id="SM00382"/>
    </source>
</evidence>
<dbReference type="Pfam" id="PF00004">
    <property type="entry name" value="AAA"/>
    <property type="match status" value="1"/>
</dbReference>
<dbReference type="PRINTS" id="PR00300">
    <property type="entry name" value="CLPPROTEASEA"/>
</dbReference>
<evidence type="ECO:0000313" key="7">
    <source>
        <dbReference type="EMBL" id="MFC5457949.1"/>
    </source>
</evidence>
<dbReference type="CDD" id="cd19499">
    <property type="entry name" value="RecA-like_ClpB_Hsp104-like"/>
    <property type="match status" value="1"/>
</dbReference>
<keyword evidence="2" id="KW-0067">ATP-binding</keyword>
<dbReference type="SUPFAM" id="SSF52540">
    <property type="entry name" value="P-loop containing nucleoside triphosphate hydrolases"/>
    <property type="match status" value="2"/>
</dbReference>
<comment type="caution">
    <text evidence="7">The sequence shown here is derived from an EMBL/GenBank/DDBJ whole genome shotgun (WGS) entry which is preliminary data.</text>
</comment>
<dbReference type="Pfam" id="PF10431">
    <property type="entry name" value="ClpB_D2-small"/>
    <property type="match status" value="1"/>
</dbReference>
<keyword evidence="8" id="KW-1185">Reference proteome</keyword>
<evidence type="ECO:0000256" key="1">
    <source>
        <dbReference type="ARBA" id="ARBA00022741"/>
    </source>
</evidence>
<dbReference type="InterPro" id="IPR019489">
    <property type="entry name" value="Clp_ATPase_C"/>
</dbReference>
<name>A0ABW0KX46_9BACT</name>